<name>A0A1A3GVR0_MYCMU</name>
<dbReference type="STRING" id="56689.GCA_001291445_03871"/>
<evidence type="ECO:0000313" key="2">
    <source>
        <dbReference type="Proteomes" id="UP000093898"/>
    </source>
</evidence>
<dbReference type="OrthoDB" id="10004015at2"/>
<proteinExistence type="predicted"/>
<reference evidence="1 2" key="1">
    <citation type="submission" date="2016-06" db="EMBL/GenBank/DDBJ databases">
        <authorList>
            <person name="Kjaerup R.B."/>
            <person name="Dalgaard T.S."/>
            <person name="Juul-Madsen H.R."/>
        </authorList>
    </citation>
    <scope>NUCLEOTIDE SEQUENCE [LARGE SCALE GENOMIC DNA]</scope>
    <source>
        <strain evidence="1 2">1127319.6</strain>
    </source>
</reference>
<dbReference type="AlphaFoldDB" id="A0A1A3GVR0"/>
<sequence length="122" mass="11891">MGPGTTGTGGGFGTVTLGGGTVTVTVLVLARVDGVVGGVDGPTGTPGMISVEVTVVLVLEVGLDGGGDSSEQALAPTAAAAATDMTTMDFNMIAECPFIRTGKPGQTQNCPSPCGKGQFRCA</sequence>
<accession>A0A1A3GVR0</accession>
<dbReference type="Proteomes" id="UP000093898">
    <property type="component" value="Unassembled WGS sequence"/>
</dbReference>
<comment type="caution">
    <text evidence="1">The sequence shown here is derived from an EMBL/GenBank/DDBJ whole genome shotgun (WGS) entry which is preliminary data.</text>
</comment>
<organism evidence="1 2">
    <name type="scientific">Mycolicibacterium mucogenicum</name>
    <name type="common">Mycobacterium mucogenicum</name>
    <dbReference type="NCBI Taxonomy" id="56689"/>
    <lineage>
        <taxon>Bacteria</taxon>
        <taxon>Bacillati</taxon>
        <taxon>Actinomycetota</taxon>
        <taxon>Actinomycetes</taxon>
        <taxon>Mycobacteriales</taxon>
        <taxon>Mycobacteriaceae</taxon>
        <taxon>Mycolicibacterium</taxon>
    </lineage>
</organism>
<dbReference type="RefSeq" id="WP_064983292.1">
    <property type="nucleotide sequence ID" value="NZ_LZLC01000176.1"/>
</dbReference>
<evidence type="ECO:0000313" key="1">
    <source>
        <dbReference type="EMBL" id="OBJ39468.1"/>
    </source>
</evidence>
<gene>
    <name evidence="1" type="ORF">A5630_27290</name>
</gene>
<dbReference type="EMBL" id="LZLC01000176">
    <property type="protein sequence ID" value="OBJ39468.1"/>
    <property type="molecule type" value="Genomic_DNA"/>
</dbReference>
<protein>
    <submittedName>
        <fullName evidence="1">Uncharacterized protein</fullName>
    </submittedName>
</protein>